<dbReference type="RefSeq" id="XP_001016144.1">
    <property type="nucleotide sequence ID" value="XM_001016144.1"/>
</dbReference>
<evidence type="ECO:0000313" key="2">
    <source>
        <dbReference type="EMBL" id="EAR95899.1"/>
    </source>
</evidence>
<keyword evidence="3" id="KW-1185">Reference proteome</keyword>
<dbReference type="AlphaFoldDB" id="Q23HA9"/>
<dbReference type="EMBL" id="GG662700">
    <property type="protein sequence ID" value="EAR95899.1"/>
    <property type="molecule type" value="Genomic_DNA"/>
</dbReference>
<gene>
    <name evidence="2" type="ORF">TTHERM_00818370</name>
</gene>
<reference evidence="3" key="1">
    <citation type="journal article" date="2006" name="PLoS Biol.">
        <title>Macronuclear genome sequence of the ciliate Tetrahymena thermophila, a model eukaryote.</title>
        <authorList>
            <person name="Eisen J.A."/>
            <person name="Coyne R.S."/>
            <person name="Wu M."/>
            <person name="Wu D."/>
            <person name="Thiagarajan M."/>
            <person name="Wortman J.R."/>
            <person name="Badger J.H."/>
            <person name="Ren Q."/>
            <person name="Amedeo P."/>
            <person name="Jones K.M."/>
            <person name="Tallon L.J."/>
            <person name="Delcher A.L."/>
            <person name="Salzberg S.L."/>
            <person name="Silva J.C."/>
            <person name="Haas B.J."/>
            <person name="Majoros W.H."/>
            <person name="Farzad M."/>
            <person name="Carlton J.M."/>
            <person name="Smith R.K. Jr."/>
            <person name="Garg J."/>
            <person name="Pearlman R.E."/>
            <person name="Karrer K.M."/>
            <person name="Sun L."/>
            <person name="Manning G."/>
            <person name="Elde N.C."/>
            <person name="Turkewitz A.P."/>
            <person name="Asai D.J."/>
            <person name="Wilkes D.E."/>
            <person name="Wang Y."/>
            <person name="Cai H."/>
            <person name="Collins K."/>
            <person name="Stewart B.A."/>
            <person name="Lee S.R."/>
            <person name="Wilamowska K."/>
            <person name="Weinberg Z."/>
            <person name="Ruzzo W.L."/>
            <person name="Wloga D."/>
            <person name="Gaertig J."/>
            <person name="Frankel J."/>
            <person name="Tsao C.-C."/>
            <person name="Gorovsky M.A."/>
            <person name="Keeling P.J."/>
            <person name="Waller R.F."/>
            <person name="Patron N.J."/>
            <person name="Cherry J.M."/>
            <person name="Stover N.A."/>
            <person name="Krieger C.J."/>
            <person name="del Toro C."/>
            <person name="Ryder H.F."/>
            <person name="Williamson S.C."/>
            <person name="Barbeau R.A."/>
            <person name="Hamilton E.P."/>
            <person name="Orias E."/>
        </authorList>
    </citation>
    <scope>NUCLEOTIDE SEQUENCE [LARGE SCALE GENOMIC DNA]</scope>
    <source>
        <strain evidence="3">SB210</strain>
    </source>
</reference>
<proteinExistence type="predicted"/>
<organism evidence="2 3">
    <name type="scientific">Tetrahymena thermophila (strain SB210)</name>
    <dbReference type="NCBI Taxonomy" id="312017"/>
    <lineage>
        <taxon>Eukaryota</taxon>
        <taxon>Sar</taxon>
        <taxon>Alveolata</taxon>
        <taxon>Ciliophora</taxon>
        <taxon>Intramacronucleata</taxon>
        <taxon>Oligohymenophorea</taxon>
        <taxon>Hymenostomatida</taxon>
        <taxon>Tetrahymenina</taxon>
        <taxon>Tetrahymenidae</taxon>
        <taxon>Tetrahymena</taxon>
    </lineage>
</organism>
<name>Q23HA9_TETTS</name>
<keyword evidence="1" id="KW-0732">Signal</keyword>
<dbReference type="Proteomes" id="UP000009168">
    <property type="component" value="Unassembled WGS sequence"/>
</dbReference>
<dbReference type="InParanoid" id="Q23HA9"/>
<feature type="chain" id="PRO_5004201768" description="Transmembrane protein" evidence="1">
    <location>
        <begin position="18"/>
        <end position="115"/>
    </location>
</feature>
<evidence type="ECO:0000256" key="1">
    <source>
        <dbReference type="SAM" id="SignalP"/>
    </source>
</evidence>
<sequence>MKLIALLLITALVSVNASDEPPKCYTDLMNKLQQGQVCKQGDTDCITAVLSLEKCAYNCEDQYSDNLSQTISCVQANCKSSNTQAQSFLDEVIKCANSSQIVLFSMLVALVFIII</sequence>
<dbReference type="KEGG" id="tet:TTHERM_00818370"/>
<protein>
    <recommendedName>
        <fullName evidence="4">Transmembrane protein</fullName>
    </recommendedName>
</protein>
<dbReference type="GeneID" id="7834326"/>
<feature type="signal peptide" evidence="1">
    <location>
        <begin position="1"/>
        <end position="17"/>
    </location>
</feature>
<evidence type="ECO:0008006" key="4">
    <source>
        <dbReference type="Google" id="ProtNLM"/>
    </source>
</evidence>
<evidence type="ECO:0000313" key="3">
    <source>
        <dbReference type="Proteomes" id="UP000009168"/>
    </source>
</evidence>
<dbReference type="HOGENOM" id="CLU_144475_0_0_1"/>
<accession>Q23HA9</accession>